<name>A0A4Y2KS92_ARAVE</name>
<proteinExistence type="predicted"/>
<dbReference type="OrthoDB" id="6430552at2759"/>
<comment type="caution">
    <text evidence="1">The sequence shown here is derived from an EMBL/GenBank/DDBJ whole genome shotgun (WGS) entry which is preliminary data.</text>
</comment>
<dbReference type="AlphaFoldDB" id="A0A4Y2KS92"/>
<evidence type="ECO:0008006" key="3">
    <source>
        <dbReference type="Google" id="ProtNLM"/>
    </source>
</evidence>
<evidence type="ECO:0000313" key="2">
    <source>
        <dbReference type="Proteomes" id="UP000499080"/>
    </source>
</evidence>
<gene>
    <name evidence="1" type="ORF">AVEN_124498_1</name>
</gene>
<evidence type="ECO:0000313" key="1">
    <source>
        <dbReference type="EMBL" id="GBN04890.1"/>
    </source>
</evidence>
<dbReference type="EMBL" id="BGPR01004920">
    <property type="protein sequence ID" value="GBN04890.1"/>
    <property type="molecule type" value="Genomic_DNA"/>
</dbReference>
<accession>A0A4Y2KS92</accession>
<protein>
    <recommendedName>
        <fullName evidence="3">PiggyBac transposable element-derived protein domain-containing protein</fullName>
    </recommendedName>
</protein>
<keyword evidence="2" id="KW-1185">Reference proteome</keyword>
<dbReference type="Proteomes" id="UP000499080">
    <property type="component" value="Unassembled WGS sequence"/>
</dbReference>
<organism evidence="1 2">
    <name type="scientific">Araneus ventricosus</name>
    <name type="common">Orbweaver spider</name>
    <name type="synonym">Epeira ventricosa</name>
    <dbReference type="NCBI Taxonomy" id="182803"/>
    <lineage>
        <taxon>Eukaryota</taxon>
        <taxon>Metazoa</taxon>
        <taxon>Ecdysozoa</taxon>
        <taxon>Arthropoda</taxon>
        <taxon>Chelicerata</taxon>
        <taxon>Arachnida</taxon>
        <taxon>Araneae</taxon>
        <taxon>Araneomorphae</taxon>
        <taxon>Entelegynae</taxon>
        <taxon>Araneoidea</taxon>
        <taxon>Araneidae</taxon>
        <taxon>Araneus</taxon>
    </lineage>
</organism>
<sequence>MPRKYRTQMEIENVMKDLDAENYDDSDSDCEEELENSILEDNSEVDLDISRFFVERCRKFIFMERFLVEETNRYASDILNIHGETSDKRKHVPAWKPTDNIEILKFLGLVLLMGHIEKTAYRIIGQLMIYETPVSEKLCIVIVS</sequence>
<reference evidence="1 2" key="1">
    <citation type="journal article" date="2019" name="Sci. Rep.">
        <title>Orb-weaving spider Araneus ventricosus genome elucidates the spidroin gene catalogue.</title>
        <authorList>
            <person name="Kono N."/>
            <person name="Nakamura H."/>
            <person name="Ohtoshi R."/>
            <person name="Moran D.A.P."/>
            <person name="Shinohara A."/>
            <person name="Yoshida Y."/>
            <person name="Fujiwara M."/>
            <person name="Mori M."/>
            <person name="Tomita M."/>
            <person name="Arakawa K."/>
        </authorList>
    </citation>
    <scope>NUCLEOTIDE SEQUENCE [LARGE SCALE GENOMIC DNA]</scope>
</reference>